<evidence type="ECO:0000313" key="4">
    <source>
        <dbReference type="Proteomes" id="UP001602123"/>
    </source>
</evidence>
<evidence type="ECO:0000256" key="1">
    <source>
        <dbReference type="ARBA" id="ARBA00022801"/>
    </source>
</evidence>
<dbReference type="SUPFAM" id="SSF63817">
    <property type="entry name" value="Sortase"/>
    <property type="match status" value="1"/>
</dbReference>
<dbReference type="InterPro" id="IPR005754">
    <property type="entry name" value="Sortase"/>
</dbReference>
<reference evidence="3 4" key="1">
    <citation type="submission" date="2024-10" db="EMBL/GenBank/DDBJ databases">
        <title>The Natural Products Discovery Center: Release of the First 8490 Sequenced Strains for Exploring Actinobacteria Biosynthetic Diversity.</title>
        <authorList>
            <person name="Kalkreuter E."/>
            <person name="Kautsar S.A."/>
            <person name="Yang D."/>
            <person name="Bader C.D."/>
            <person name="Teijaro C.N."/>
            <person name="Fluegel L."/>
            <person name="Davis C.M."/>
            <person name="Simpson J.R."/>
            <person name="Lauterbach L."/>
            <person name="Steele A.D."/>
            <person name="Gui C."/>
            <person name="Meng S."/>
            <person name="Li G."/>
            <person name="Viehrig K."/>
            <person name="Ye F."/>
            <person name="Su P."/>
            <person name="Kiefer A.F."/>
            <person name="Nichols A."/>
            <person name="Cepeda A.J."/>
            <person name="Yan W."/>
            <person name="Fan B."/>
            <person name="Jiang Y."/>
            <person name="Adhikari A."/>
            <person name="Zheng C.-J."/>
            <person name="Schuster L."/>
            <person name="Cowan T.M."/>
            <person name="Smanski M.J."/>
            <person name="Chevrette M.G."/>
            <person name="De Carvalho L.P.S."/>
            <person name="Shen B."/>
        </authorList>
    </citation>
    <scope>NUCLEOTIDE SEQUENCE [LARGE SCALE GENOMIC DNA]</scope>
    <source>
        <strain evidence="3 4">NPDC001650</strain>
    </source>
</reference>
<name>A0ABW6U4Y9_9ACTN</name>
<dbReference type="EMBL" id="JBIAUT010000012">
    <property type="protein sequence ID" value="MFF4219870.1"/>
    <property type="molecule type" value="Genomic_DNA"/>
</dbReference>
<dbReference type="InterPro" id="IPR023365">
    <property type="entry name" value="Sortase_dom-sf"/>
</dbReference>
<protein>
    <submittedName>
        <fullName evidence="3">Class F sortase</fullName>
    </submittedName>
</protein>
<gene>
    <name evidence="3" type="ORF">ACFYZM_26880</name>
</gene>
<organism evidence="3 4">
    <name type="scientific">Streptomyces nondiastaticus</name>
    <dbReference type="NCBI Taxonomy" id="3154512"/>
    <lineage>
        <taxon>Bacteria</taxon>
        <taxon>Bacillati</taxon>
        <taxon>Actinomycetota</taxon>
        <taxon>Actinomycetes</taxon>
        <taxon>Kitasatosporales</taxon>
        <taxon>Streptomycetaceae</taxon>
        <taxon>Streptomyces</taxon>
    </lineage>
</organism>
<keyword evidence="1" id="KW-0378">Hydrolase</keyword>
<proteinExistence type="predicted"/>
<feature type="compositionally biased region" description="Pro residues" evidence="2">
    <location>
        <begin position="1"/>
        <end position="15"/>
    </location>
</feature>
<keyword evidence="4" id="KW-1185">Reference proteome</keyword>
<feature type="compositionally biased region" description="Pro residues" evidence="2">
    <location>
        <begin position="68"/>
        <end position="82"/>
    </location>
</feature>
<sequence>MSEPAPPLSPEPAPNEPSRGRGRLLTGVVWVALLVGLWLWGREITEGHGPSVTPTAGDVAAAGRPLADPLPPARPPLPPAPPRSLTVKALGVDAPVEARGLDPAGAVDPPPYDRAGTVGWYRRGPQPGAPGAAVLVGHVDTDNAPAVFYDLGSLKPGDTVTVGRADGTTAEFTVEDVSVFTKERFDPAKAYGPRDGKRAELRLITCGGDFDRARRSYSANVVVSAYLTGATGPAGGTGTTVPNKPNKPNEPNEPNEPGRLAGSGRR</sequence>
<dbReference type="RefSeq" id="WP_388631895.1">
    <property type="nucleotide sequence ID" value="NZ_JBIAUT010000012.1"/>
</dbReference>
<dbReference type="Gene3D" id="2.40.260.10">
    <property type="entry name" value="Sortase"/>
    <property type="match status" value="1"/>
</dbReference>
<dbReference type="CDD" id="cd05829">
    <property type="entry name" value="Sortase_F"/>
    <property type="match status" value="1"/>
</dbReference>
<evidence type="ECO:0000313" key="3">
    <source>
        <dbReference type="EMBL" id="MFF4219870.1"/>
    </source>
</evidence>
<comment type="caution">
    <text evidence="3">The sequence shown here is derived from an EMBL/GenBank/DDBJ whole genome shotgun (WGS) entry which is preliminary data.</text>
</comment>
<dbReference type="Proteomes" id="UP001602123">
    <property type="component" value="Unassembled WGS sequence"/>
</dbReference>
<feature type="region of interest" description="Disordered" evidence="2">
    <location>
        <begin position="1"/>
        <end position="21"/>
    </location>
</feature>
<dbReference type="Pfam" id="PF04203">
    <property type="entry name" value="Sortase"/>
    <property type="match status" value="1"/>
</dbReference>
<accession>A0ABW6U4Y9</accession>
<dbReference type="InterPro" id="IPR042001">
    <property type="entry name" value="Sortase_F"/>
</dbReference>
<feature type="region of interest" description="Disordered" evidence="2">
    <location>
        <begin position="47"/>
        <end position="83"/>
    </location>
</feature>
<dbReference type="NCBIfam" id="NF033748">
    <property type="entry name" value="class_F_sortase"/>
    <property type="match status" value="1"/>
</dbReference>
<evidence type="ECO:0000256" key="2">
    <source>
        <dbReference type="SAM" id="MobiDB-lite"/>
    </source>
</evidence>
<feature type="region of interest" description="Disordered" evidence="2">
    <location>
        <begin position="228"/>
        <end position="266"/>
    </location>
</feature>